<evidence type="ECO:0000256" key="1">
    <source>
        <dbReference type="ARBA" id="ARBA00022737"/>
    </source>
</evidence>
<evidence type="ECO:0000256" key="3">
    <source>
        <dbReference type="PROSITE-ProRule" id="PRU00023"/>
    </source>
</evidence>
<feature type="repeat" description="ANK" evidence="3">
    <location>
        <begin position="1031"/>
        <end position="1064"/>
    </location>
</feature>
<dbReference type="PANTHER" id="PTHR24166">
    <property type="entry name" value="ROLLING PEBBLES, ISOFORM B"/>
    <property type="match status" value="1"/>
</dbReference>
<feature type="repeat" description="ANK" evidence="3">
    <location>
        <begin position="1195"/>
        <end position="1227"/>
    </location>
</feature>
<feature type="domain" description="GPI inositol-deacylase winged helix" evidence="6">
    <location>
        <begin position="666"/>
        <end position="745"/>
    </location>
</feature>
<dbReference type="PROSITE" id="PS50088">
    <property type="entry name" value="ANK_REPEAT"/>
    <property type="match status" value="6"/>
</dbReference>
<dbReference type="GO" id="GO:0003824">
    <property type="term" value="F:catalytic activity"/>
    <property type="evidence" value="ECO:0007669"/>
    <property type="project" value="InterPro"/>
</dbReference>
<keyword evidence="1" id="KW-0677">Repeat</keyword>
<dbReference type="Gene3D" id="3.40.50.300">
    <property type="entry name" value="P-loop containing nucleotide triphosphate hydrolases"/>
    <property type="match status" value="1"/>
</dbReference>
<dbReference type="InterPro" id="IPR027417">
    <property type="entry name" value="P-loop_NTPase"/>
</dbReference>
<dbReference type="InterPro" id="IPR035994">
    <property type="entry name" value="Nucleoside_phosphorylase_sf"/>
</dbReference>
<dbReference type="Pfam" id="PF24883">
    <property type="entry name" value="NPHP3_N"/>
    <property type="match status" value="1"/>
</dbReference>
<feature type="repeat" description="ANK" evidence="3">
    <location>
        <begin position="1133"/>
        <end position="1165"/>
    </location>
</feature>
<evidence type="ECO:0000259" key="5">
    <source>
        <dbReference type="Pfam" id="PF01048"/>
    </source>
</evidence>
<evidence type="ECO:0000313" key="8">
    <source>
        <dbReference type="EMBL" id="RFU75866.1"/>
    </source>
</evidence>
<dbReference type="InterPro" id="IPR050889">
    <property type="entry name" value="Dendritic_Spine_Reg/Scaffold"/>
</dbReference>
<dbReference type="Gene3D" id="3.40.50.1580">
    <property type="entry name" value="Nucleoside phosphorylase domain"/>
    <property type="match status" value="1"/>
</dbReference>
<dbReference type="InterPro" id="IPR000845">
    <property type="entry name" value="Nucleoside_phosphorylase_d"/>
</dbReference>
<feature type="domain" description="Nucleoside phosphorylase" evidence="5">
    <location>
        <begin position="248"/>
        <end position="331"/>
    </location>
</feature>
<evidence type="ECO:0000259" key="6">
    <source>
        <dbReference type="Pfam" id="PF22939"/>
    </source>
</evidence>
<dbReference type="Pfam" id="PF12796">
    <property type="entry name" value="Ank_2"/>
    <property type="match status" value="4"/>
</dbReference>
<dbReference type="SUPFAM" id="SSF53167">
    <property type="entry name" value="Purine and uridine phosphorylases"/>
    <property type="match status" value="1"/>
</dbReference>
<feature type="repeat" description="ANK" evidence="3">
    <location>
        <begin position="1228"/>
        <end position="1260"/>
    </location>
</feature>
<evidence type="ECO:0000259" key="7">
    <source>
        <dbReference type="Pfam" id="PF24883"/>
    </source>
</evidence>
<evidence type="ECO:0000256" key="4">
    <source>
        <dbReference type="SAM" id="MobiDB-lite"/>
    </source>
</evidence>
<proteinExistence type="predicted"/>
<evidence type="ECO:0000256" key="2">
    <source>
        <dbReference type="ARBA" id="ARBA00023043"/>
    </source>
</evidence>
<dbReference type="Gene3D" id="1.25.40.20">
    <property type="entry name" value="Ankyrin repeat-containing domain"/>
    <property type="match status" value="4"/>
</dbReference>
<feature type="repeat" description="ANK" evidence="3">
    <location>
        <begin position="851"/>
        <end position="883"/>
    </location>
</feature>
<dbReference type="OrthoDB" id="5142935at2759"/>
<dbReference type="PANTHER" id="PTHR24166:SF48">
    <property type="entry name" value="PROTEIN VAPYRIN"/>
    <property type="match status" value="1"/>
</dbReference>
<dbReference type="InterPro" id="IPR054471">
    <property type="entry name" value="GPIID_WHD"/>
</dbReference>
<sequence>MDSQTAVQAAVQTPTEVRTHDEYTVGWVCTLSKELTAAAAMLDRRHDDLPKPPNDPNTYTLGSLGKHNVVIACLPKGQIGNSPATSIVTWMVSTFPSIKIGLMVGIGGGVPPKVRLGDVVVSTPMGSFPGVIQWDIGKMEVSGFERTGALDNPPRSLLTALTKLETEHELTGSKIPEYLDELKQRWPRLAPKYTKSDPLKDLLFRADYNHVCQSPRDQDATSHSNDESEEEENCRFCDKTKIVKRKPRDMRIHYGLIASDNQVIESATIRDKLNKDLGGNILCVEMEAAGLMNNFPCVIIRGICDYADSHKNKDWQEHAAAVAAALAKELLEYVQPSDLHGERVAKAILNQESEDNLQVLTWITPVDYGPQHSDFLKRWQPGTGQWLLDSAEYQSWLISKKQTLFCPGIPGAGKTILTSIVINDLEERFEADPIIGIAYIYCNYQRQKEQEIENLFSSLIKQLSQSLPSLPDCVRDIYRKNKSKKTRPSLDEILAVLHSILEMYTRVFIIIDALDEYQSSPVCRQKLLAELFNLQQKCGANFLMTSRFIPEIVDHFKTTSVFLEIRASTKDVRRYLKGQIELLPTFIQQNQELQKKIIAEISEVVDGMFLLAQVYIHSLKDMITPKSVTNALKGFQKLAPGLSEANKVGILAHAYKQAMLRINEQQPGFKKLANHVLSWIVCAERQITTVELQHALAVEVGEPELDKENLPSIQDMVSACAGLVTVDDESRIIRLVHYTTQEYFNQTRNHWFPDAEANVTDICITYLLFSTFKNGPCQTDEEFKERSRLNPFYIYAADNWGHHARKASRPLLPHKIMEFLECEAIVDSSIQAQNVTEYGSIFPLGGSYRLTMVTGLHLAAYFGIEKAVATLLDKGVDIDLRDSHKQALLCLAAQNGHEAVVKILLVTAGVNPNYRGQSEGIDVNAMSRHHITPLWLAASKGFEDIVKLLLATPGVDPSSKGHGRSTPLLEASRRGFGDVVKLLLTTPGVDPDSKDDIGRTPLWVAVCYGHEAVVKLLLATPGVDPDSKDDMGRTPLWVAASKGFNDTVKLLLTTPGVDPNSEDHDGATPLFGAVFHRREDIVKLMLSTPSIDLNYKDSRGRIVLWHAAFLGYEDIVKLLLATPGINLDSADCDGETPLSAAVLNGHEAVVKILLAAGADPGSDYRLLQLAIRKRHEGVVKLLLAAGVNPGLKDPFGNTSLKWAIFEGHAGIVNLLLAAGFDPDSEDYDGETPLLRAVRTGYEAIVKLLLQKQTIPDSREIHRLLQAANAGMRPPNLQRADPGPHREARAPPANRRPPADPRNPAIVCLDSTWYMHIAGLSSLVSPRLQRVFVPTR</sequence>
<name>A0A395NIF1_TRIAR</name>
<dbReference type="InterPro" id="IPR056884">
    <property type="entry name" value="NPHP3-like_N"/>
</dbReference>
<keyword evidence="2 3" id="KW-0040">ANK repeat</keyword>
<dbReference type="SUPFAM" id="SSF52540">
    <property type="entry name" value="P-loop containing nucleoside triphosphate hydrolases"/>
    <property type="match status" value="1"/>
</dbReference>
<dbReference type="EMBL" id="PXOA01000404">
    <property type="protein sequence ID" value="RFU75866.1"/>
    <property type="molecule type" value="Genomic_DNA"/>
</dbReference>
<dbReference type="SMART" id="SM00248">
    <property type="entry name" value="ANK"/>
    <property type="match status" value="12"/>
</dbReference>
<feature type="region of interest" description="Disordered" evidence="4">
    <location>
        <begin position="1270"/>
        <end position="1302"/>
    </location>
</feature>
<comment type="caution">
    <text evidence="8">The sequence shown here is derived from an EMBL/GenBank/DDBJ whole genome shotgun (WGS) entry which is preliminary data.</text>
</comment>
<dbReference type="InterPro" id="IPR036770">
    <property type="entry name" value="Ankyrin_rpt-contain_sf"/>
</dbReference>
<dbReference type="STRING" id="490622.A0A395NIF1"/>
<reference evidence="8 9" key="1">
    <citation type="journal article" date="2018" name="PLoS Pathog.">
        <title>Evolution of structural diversity of trichothecenes, a family of toxins produced by plant pathogenic and entomopathogenic fungi.</title>
        <authorList>
            <person name="Proctor R.H."/>
            <person name="McCormick S.P."/>
            <person name="Kim H.S."/>
            <person name="Cardoza R.E."/>
            <person name="Stanley A.M."/>
            <person name="Lindo L."/>
            <person name="Kelly A."/>
            <person name="Brown D.W."/>
            <person name="Lee T."/>
            <person name="Vaughan M.M."/>
            <person name="Alexander N.J."/>
            <person name="Busman M."/>
            <person name="Gutierrez S."/>
        </authorList>
    </citation>
    <scope>NUCLEOTIDE SEQUENCE [LARGE SCALE GENOMIC DNA]</scope>
    <source>
        <strain evidence="8 9">IBT 40837</strain>
    </source>
</reference>
<dbReference type="Pfam" id="PF01048">
    <property type="entry name" value="PNP_UDP_1"/>
    <property type="match status" value="1"/>
</dbReference>
<protein>
    <submittedName>
        <fullName evidence="8">Ankyrin repeat</fullName>
    </submittedName>
</protein>
<dbReference type="Pfam" id="PF22939">
    <property type="entry name" value="WHD_GPIID"/>
    <property type="match status" value="1"/>
</dbReference>
<evidence type="ECO:0000313" key="9">
    <source>
        <dbReference type="Proteomes" id="UP000266272"/>
    </source>
</evidence>
<gene>
    <name evidence="8" type="ORF">TARUN_6392</name>
</gene>
<dbReference type="Proteomes" id="UP000266272">
    <property type="component" value="Unassembled WGS sequence"/>
</dbReference>
<dbReference type="InterPro" id="IPR002110">
    <property type="entry name" value="Ankyrin_rpt"/>
</dbReference>
<keyword evidence="9" id="KW-1185">Reference proteome</keyword>
<dbReference type="PROSITE" id="PS50297">
    <property type="entry name" value="ANK_REP_REGION"/>
    <property type="match status" value="4"/>
</dbReference>
<organism evidence="8 9">
    <name type="scientific">Trichoderma arundinaceum</name>
    <dbReference type="NCBI Taxonomy" id="490622"/>
    <lineage>
        <taxon>Eukaryota</taxon>
        <taxon>Fungi</taxon>
        <taxon>Dikarya</taxon>
        <taxon>Ascomycota</taxon>
        <taxon>Pezizomycotina</taxon>
        <taxon>Sordariomycetes</taxon>
        <taxon>Hypocreomycetidae</taxon>
        <taxon>Hypocreales</taxon>
        <taxon>Hypocreaceae</taxon>
        <taxon>Trichoderma</taxon>
    </lineage>
</organism>
<feature type="domain" description="Nephrocystin 3-like N-terminal" evidence="7">
    <location>
        <begin position="382"/>
        <end position="547"/>
    </location>
</feature>
<feature type="repeat" description="ANK" evidence="3">
    <location>
        <begin position="997"/>
        <end position="1030"/>
    </location>
</feature>
<accession>A0A395NIF1</accession>
<dbReference type="Pfam" id="PF13637">
    <property type="entry name" value="Ank_4"/>
    <property type="match status" value="1"/>
</dbReference>
<dbReference type="SUPFAM" id="SSF48403">
    <property type="entry name" value="Ankyrin repeat"/>
    <property type="match status" value="1"/>
</dbReference>
<dbReference type="GO" id="GO:0009116">
    <property type="term" value="P:nucleoside metabolic process"/>
    <property type="evidence" value="ECO:0007669"/>
    <property type="project" value="InterPro"/>
</dbReference>